<dbReference type="Gene3D" id="2.20.20.130">
    <property type="match status" value="1"/>
</dbReference>
<evidence type="ECO:0000313" key="8">
    <source>
        <dbReference type="EMBL" id="ACU04199.1"/>
    </source>
</evidence>
<dbReference type="AlphaFoldDB" id="C6XWC0"/>
<dbReference type="eggNOG" id="COG1834">
    <property type="taxonomic scope" value="Bacteria"/>
</dbReference>
<evidence type="ECO:0000256" key="4">
    <source>
        <dbReference type="ARBA" id="ARBA00023136"/>
    </source>
</evidence>
<dbReference type="RefSeq" id="WP_015807813.1">
    <property type="nucleotide sequence ID" value="NC_013061.1"/>
</dbReference>
<proteinExistence type="inferred from homology"/>
<keyword evidence="9" id="KW-1185">Reference proteome</keyword>
<keyword evidence="4" id="KW-0472">Membrane</keyword>
<keyword evidence="3" id="KW-0732">Signal</keyword>
<dbReference type="PROSITE" id="PS51257">
    <property type="entry name" value="PROKAR_LIPOPROTEIN"/>
    <property type="match status" value="1"/>
</dbReference>
<dbReference type="STRING" id="485917.Phep_1992"/>
<evidence type="ECO:0000313" key="9">
    <source>
        <dbReference type="Proteomes" id="UP000000852"/>
    </source>
</evidence>
<dbReference type="Proteomes" id="UP000000852">
    <property type="component" value="Chromosome"/>
</dbReference>
<evidence type="ECO:0000256" key="1">
    <source>
        <dbReference type="ARBA" id="ARBA00004442"/>
    </source>
</evidence>
<dbReference type="SUPFAM" id="SSF48452">
    <property type="entry name" value="TPR-like"/>
    <property type="match status" value="1"/>
</dbReference>
<dbReference type="HOGENOM" id="CLU_015553_3_0_10"/>
<comment type="similarity">
    <text evidence="2">Belongs to the SusD family.</text>
</comment>
<dbReference type="Pfam" id="PF14322">
    <property type="entry name" value="SusD-like_3"/>
    <property type="match status" value="1"/>
</dbReference>
<feature type="domain" description="SusD-like N-terminal" evidence="7">
    <location>
        <begin position="24"/>
        <end position="222"/>
    </location>
</feature>
<evidence type="ECO:0000259" key="7">
    <source>
        <dbReference type="Pfam" id="PF14322"/>
    </source>
</evidence>
<evidence type="ECO:0008006" key="10">
    <source>
        <dbReference type="Google" id="ProtNLM"/>
    </source>
</evidence>
<protein>
    <recommendedName>
        <fullName evidence="10">RagB/SusD domain protein</fullName>
    </recommendedName>
</protein>
<evidence type="ECO:0000256" key="2">
    <source>
        <dbReference type="ARBA" id="ARBA00006275"/>
    </source>
</evidence>
<dbReference type="InterPro" id="IPR012944">
    <property type="entry name" value="SusD_RagB_dom"/>
</dbReference>
<evidence type="ECO:0000256" key="3">
    <source>
        <dbReference type="ARBA" id="ARBA00022729"/>
    </source>
</evidence>
<organism evidence="8 9">
    <name type="scientific">Pedobacter heparinus (strain ATCC 13125 / DSM 2366 / CIP 104194 / JCM 7457 / NBRC 12017 / NCIMB 9290 / NRRL B-14731 / HIM 762-3)</name>
    <dbReference type="NCBI Taxonomy" id="485917"/>
    <lineage>
        <taxon>Bacteria</taxon>
        <taxon>Pseudomonadati</taxon>
        <taxon>Bacteroidota</taxon>
        <taxon>Sphingobacteriia</taxon>
        <taxon>Sphingobacteriales</taxon>
        <taxon>Sphingobacteriaceae</taxon>
        <taxon>Pedobacter</taxon>
    </lineage>
</organism>
<accession>C6XWC0</accession>
<comment type="subcellular location">
    <subcellularLocation>
        <location evidence="1">Cell outer membrane</location>
    </subcellularLocation>
</comment>
<keyword evidence="5" id="KW-0998">Cell outer membrane</keyword>
<dbReference type="EMBL" id="CP001681">
    <property type="protein sequence ID" value="ACU04199.1"/>
    <property type="molecule type" value="Genomic_DNA"/>
</dbReference>
<evidence type="ECO:0000259" key="6">
    <source>
        <dbReference type="Pfam" id="PF07980"/>
    </source>
</evidence>
<name>C6XWC0_PEDHD</name>
<dbReference type="Gene3D" id="1.25.40.900">
    <property type="match status" value="1"/>
</dbReference>
<feature type="domain" description="RagB/SusD" evidence="6">
    <location>
        <begin position="334"/>
        <end position="419"/>
    </location>
</feature>
<gene>
    <name evidence="8" type="ordered locus">Phep_1992</name>
</gene>
<evidence type="ECO:0000256" key="5">
    <source>
        <dbReference type="ARBA" id="ARBA00023237"/>
    </source>
</evidence>
<dbReference type="Pfam" id="PF07980">
    <property type="entry name" value="SusD_RagB"/>
    <property type="match status" value="1"/>
</dbReference>
<sequence length="452" mass="50815">MKHKFEKLFFFSLIFSTTLCSCNKFLEEKPDISMHIPSTISDFQALLDQGGIWVNDPGLLEILAGDYYVNSSSWQNLNSADATNHIWASDAVPNILSWNLPYQFPIYYSNIVLDQLASSQLNEDINYKQIHGTALFYRANAFFTLAQVFAKPYDASTLSDLGIVLRTTSDANAKSTRATIGTTYDKILTDLKKAAELLPESSIIQTRPTKSAAYASLARVYLMMRDYNNALQYSNLVLQKSQTLLDFNGLTGGVPIVNFNNEVIYFSRTRSEIILSQTNAKISETLLNLYTDIDLRKRIFFRPNTGINAGTFAFRGSYGGSQFPGSVFTGTTTGEMLLIRAECFARIDNKVLAIKDINTLLAKRMDKTKWSPIDPSTVTDPLSLVLAERRKELVFRGLRWMDVRRLNMEGANITLKRQINGIEYTLPPNDPRGVALIPFDVINRAGIPQNPR</sequence>
<dbReference type="KEGG" id="phe:Phep_1992"/>
<dbReference type="InterPro" id="IPR033985">
    <property type="entry name" value="SusD-like_N"/>
</dbReference>
<reference evidence="8 9" key="1">
    <citation type="journal article" date="2009" name="Stand. Genomic Sci.">
        <title>Complete genome sequence of Pedobacter heparinus type strain (HIM 762-3).</title>
        <authorList>
            <person name="Han C."/>
            <person name="Spring S."/>
            <person name="Lapidus A."/>
            <person name="Del Rio T.G."/>
            <person name="Tice H."/>
            <person name="Copeland A."/>
            <person name="Cheng J.F."/>
            <person name="Lucas S."/>
            <person name="Chen F."/>
            <person name="Nolan M."/>
            <person name="Bruce D."/>
            <person name="Goodwin L."/>
            <person name="Pitluck S."/>
            <person name="Ivanova N."/>
            <person name="Mavromatis K."/>
            <person name="Mikhailova N."/>
            <person name="Pati A."/>
            <person name="Chen A."/>
            <person name="Palaniappan K."/>
            <person name="Land M."/>
            <person name="Hauser L."/>
            <person name="Chang Y.J."/>
            <person name="Jeffries C.C."/>
            <person name="Saunders E."/>
            <person name="Chertkov O."/>
            <person name="Brettin T."/>
            <person name="Goker M."/>
            <person name="Rohde M."/>
            <person name="Bristow J."/>
            <person name="Eisen J.A."/>
            <person name="Markowitz V."/>
            <person name="Hugenholtz P."/>
            <person name="Kyrpides N.C."/>
            <person name="Klenk H.P."/>
            <person name="Detter J.C."/>
        </authorList>
    </citation>
    <scope>NUCLEOTIDE SEQUENCE [LARGE SCALE GENOMIC DNA]</scope>
    <source>
        <strain evidence="9">ATCC 13125 / DSM 2366 / CIP 104194 / JCM 7457 / NBRC 12017 / NCIMB 9290 / NRRL B-14731 / HIM 762-3</strain>
    </source>
</reference>
<dbReference type="InterPro" id="IPR011990">
    <property type="entry name" value="TPR-like_helical_dom_sf"/>
</dbReference>
<dbReference type="OrthoDB" id="653598at2"/>
<dbReference type="GO" id="GO:0009279">
    <property type="term" value="C:cell outer membrane"/>
    <property type="evidence" value="ECO:0007669"/>
    <property type="project" value="UniProtKB-SubCell"/>
</dbReference>
<dbReference type="Gene3D" id="1.25.40.390">
    <property type="match status" value="1"/>
</dbReference>